<accession>A0A8B8U3S4</accession>
<sequence>MSLRRKGRKVPSKENIHITKILEYINVLSVELHCSSQKPNLTLVQDFPAQHRNSSNSFPGDNTSLDYFSWPSFHDVISSDAVTFTDDFSYGMHRVETSCSQCGAHLGHIFDDGPRPTGKRYCINSASLSFTPADSSGAEGGSALGSPAQADKTEL</sequence>
<evidence type="ECO:0000256" key="4">
    <source>
        <dbReference type="ARBA" id="ARBA00049261"/>
    </source>
</evidence>
<proteinExistence type="inferred from homology"/>
<dbReference type="CTD" id="253827"/>
<organism evidence="7 8">
    <name type="scientific">Camelus ferus</name>
    <name type="common">Wild bactrian camel</name>
    <name type="synonym">Camelus bactrianus ferus</name>
    <dbReference type="NCBI Taxonomy" id="419612"/>
    <lineage>
        <taxon>Eukaryota</taxon>
        <taxon>Metazoa</taxon>
        <taxon>Chordata</taxon>
        <taxon>Craniata</taxon>
        <taxon>Vertebrata</taxon>
        <taxon>Euteleostomi</taxon>
        <taxon>Mammalia</taxon>
        <taxon>Eutheria</taxon>
        <taxon>Laurasiatheria</taxon>
        <taxon>Artiodactyla</taxon>
        <taxon>Tylopoda</taxon>
        <taxon>Camelidae</taxon>
        <taxon>Camelus</taxon>
    </lineage>
</organism>
<dbReference type="PANTHER" id="PTHR10173:SF56">
    <property type="entry name" value="METHIONINE-R-SULFOXIDE REDUCTASE B3"/>
    <property type="match status" value="1"/>
</dbReference>
<dbReference type="RefSeq" id="XP_032349239.1">
    <property type="nucleotide sequence ID" value="XM_032493348.1"/>
</dbReference>
<dbReference type="PROSITE" id="PS51790">
    <property type="entry name" value="MSRB"/>
    <property type="match status" value="1"/>
</dbReference>
<keyword evidence="7" id="KW-1185">Reference proteome</keyword>
<reference evidence="8" key="1">
    <citation type="submission" date="2025-08" db="UniProtKB">
        <authorList>
            <consortium name="RefSeq"/>
        </authorList>
    </citation>
    <scope>IDENTIFICATION</scope>
    <source>
        <tissue evidence="8">Ear skin</tissue>
    </source>
</reference>
<gene>
    <name evidence="8" type="primary">MSRB3</name>
</gene>
<dbReference type="Proteomes" id="UP000694856">
    <property type="component" value="Chromosome 12"/>
</dbReference>
<comment type="similarity">
    <text evidence="1">Belongs to the MsrB Met sulfoxide reductase family.</text>
</comment>
<dbReference type="InterPro" id="IPR002579">
    <property type="entry name" value="Met_Sox_Rdtase_MsrB_dom"/>
</dbReference>
<keyword evidence="3" id="KW-0560">Oxidoreductase</keyword>
<evidence type="ECO:0000313" key="8">
    <source>
        <dbReference type="RefSeq" id="XP_032349239.1"/>
    </source>
</evidence>
<dbReference type="Pfam" id="PF01641">
    <property type="entry name" value="SelR"/>
    <property type="match status" value="1"/>
</dbReference>
<evidence type="ECO:0000256" key="3">
    <source>
        <dbReference type="ARBA" id="ARBA00023002"/>
    </source>
</evidence>
<dbReference type="GO" id="GO:0006979">
    <property type="term" value="P:response to oxidative stress"/>
    <property type="evidence" value="ECO:0007669"/>
    <property type="project" value="InterPro"/>
</dbReference>
<dbReference type="PANTHER" id="PTHR10173">
    <property type="entry name" value="METHIONINE SULFOXIDE REDUCTASE"/>
    <property type="match status" value="1"/>
</dbReference>
<evidence type="ECO:0000259" key="6">
    <source>
        <dbReference type="PROSITE" id="PS51790"/>
    </source>
</evidence>
<dbReference type="EC" id="1.8.4.14" evidence="2"/>
<dbReference type="Gene3D" id="2.170.150.20">
    <property type="entry name" value="Peptide methionine sulfoxide reductase"/>
    <property type="match status" value="1"/>
</dbReference>
<dbReference type="GO" id="GO:0030091">
    <property type="term" value="P:protein repair"/>
    <property type="evidence" value="ECO:0007669"/>
    <property type="project" value="InterPro"/>
</dbReference>
<evidence type="ECO:0000256" key="2">
    <source>
        <dbReference type="ARBA" id="ARBA00012498"/>
    </source>
</evidence>
<evidence type="ECO:0000313" key="7">
    <source>
        <dbReference type="Proteomes" id="UP000694856"/>
    </source>
</evidence>
<dbReference type="SUPFAM" id="SSF51316">
    <property type="entry name" value="Mss4-like"/>
    <property type="match status" value="1"/>
</dbReference>
<dbReference type="InterPro" id="IPR028427">
    <property type="entry name" value="Met_Sox_Rdtase_MsrB"/>
</dbReference>
<comment type="catalytic activity">
    <reaction evidence="4">
        <text>[thioredoxin]-disulfide + L-methionine + H2O = L-methionine (R)-S-oxide + [thioredoxin]-dithiol</text>
        <dbReference type="Rhea" id="RHEA:21260"/>
        <dbReference type="Rhea" id="RHEA-COMP:10698"/>
        <dbReference type="Rhea" id="RHEA-COMP:10700"/>
        <dbReference type="ChEBI" id="CHEBI:15377"/>
        <dbReference type="ChEBI" id="CHEBI:29950"/>
        <dbReference type="ChEBI" id="CHEBI:50058"/>
        <dbReference type="ChEBI" id="CHEBI:57844"/>
        <dbReference type="ChEBI" id="CHEBI:58773"/>
        <dbReference type="EC" id="1.8.4.14"/>
    </reaction>
</comment>
<feature type="domain" description="MsrB" evidence="6">
    <location>
        <begin position="70"/>
        <end position="133"/>
    </location>
</feature>
<dbReference type="InterPro" id="IPR011057">
    <property type="entry name" value="Mss4-like_sf"/>
</dbReference>
<dbReference type="GO" id="GO:0033745">
    <property type="term" value="F:L-methionine-(R)-S-oxide reductase activity"/>
    <property type="evidence" value="ECO:0007669"/>
    <property type="project" value="UniProtKB-EC"/>
</dbReference>
<name>A0A8B8U3S4_CAMFR</name>
<dbReference type="GO" id="GO:0005737">
    <property type="term" value="C:cytoplasm"/>
    <property type="evidence" value="ECO:0007669"/>
    <property type="project" value="TreeGrafter"/>
</dbReference>
<dbReference type="GeneID" id="102522767"/>
<dbReference type="GO" id="GO:0033743">
    <property type="term" value="F:peptide-methionine (R)-S-oxide reductase activity"/>
    <property type="evidence" value="ECO:0007669"/>
    <property type="project" value="InterPro"/>
</dbReference>
<protein>
    <recommendedName>
        <fullName evidence="2">L-methionine (R)-S-oxide reductase</fullName>
        <ecNumber evidence="2">1.8.4.14</ecNumber>
    </recommendedName>
</protein>
<dbReference type="AlphaFoldDB" id="A0A8B8U3S4"/>
<feature type="region of interest" description="Disordered" evidence="5">
    <location>
        <begin position="133"/>
        <end position="155"/>
    </location>
</feature>
<evidence type="ECO:0000256" key="5">
    <source>
        <dbReference type="SAM" id="MobiDB-lite"/>
    </source>
</evidence>
<evidence type="ECO:0000256" key="1">
    <source>
        <dbReference type="ARBA" id="ARBA00007174"/>
    </source>
</evidence>